<feature type="compositionally biased region" description="Polar residues" evidence="1">
    <location>
        <begin position="7"/>
        <end position="16"/>
    </location>
</feature>
<sequence length="60" mass="6546">MEYWDGTPTTTSSRYASRSKKYDTTAAASSLCARCYLYVGVLLLTLSKSAVIKSSLPAFL</sequence>
<evidence type="ECO:0000256" key="2">
    <source>
        <dbReference type="SAM" id="Phobius"/>
    </source>
</evidence>
<keyword evidence="2" id="KW-0472">Membrane</keyword>
<keyword evidence="4" id="KW-1185">Reference proteome</keyword>
<dbReference type="Proteomes" id="UP000004995">
    <property type="component" value="Unassembled WGS sequence"/>
</dbReference>
<dbReference type="InParanoid" id="K4AP28"/>
<feature type="transmembrane region" description="Helical" evidence="2">
    <location>
        <begin position="26"/>
        <end position="46"/>
    </location>
</feature>
<keyword evidence="2" id="KW-0812">Transmembrane</keyword>
<organism evidence="3 4">
    <name type="scientific">Setaria italica</name>
    <name type="common">Foxtail millet</name>
    <name type="synonym">Panicum italicum</name>
    <dbReference type="NCBI Taxonomy" id="4555"/>
    <lineage>
        <taxon>Eukaryota</taxon>
        <taxon>Viridiplantae</taxon>
        <taxon>Streptophyta</taxon>
        <taxon>Embryophyta</taxon>
        <taxon>Tracheophyta</taxon>
        <taxon>Spermatophyta</taxon>
        <taxon>Magnoliopsida</taxon>
        <taxon>Liliopsida</taxon>
        <taxon>Poales</taxon>
        <taxon>Poaceae</taxon>
        <taxon>PACMAD clade</taxon>
        <taxon>Panicoideae</taxon>
        <taxon>Panicodae</taxon>
        <taxon>Paniceae</taxon>
        <taxon>Cenchrinae</taxon>
        <taxon>Setaria</taxon>
    </lineage>
</organism>
<dbReference type="EMBL" id="AGNK02006149">
    <property type="status" value="NOT_ANNOTATED_CDS"/>
    <property type="molecule type" value="Genomic_DNA"/>
</dbReference>
<proteinExistence type="predicted"/>
<accession>K4AP28</accession>
<reference evidence="3" key="2">
    <citation type="submission" date="2018-08" db="UniProtKB">
        <authorList>
            <consortium name="EnsemblPlants"/>
        </authorList>
    </citation>
    <scope>IDENTIFICATION</scope>
    <source>
        <strain evidence="3">Yugu1</strain>
    </source>
</reference>
<dbReference type="AlphaFoldDB" id="K4AP28"/>
<dbReference type="Gramene" id="KQK92922">
    <property type="protein sequence ID" value="KQK92922"/>
    <property type="gene ID" value="SETIT_040676mg"/>
</dbReference>
<keyword evidence="2" id="KW-1133">Transmembrane helix</keyword>
<dbReference type="HOGENOM" id="CLU_2946114_0_0_1"/>
<reference evidence="4" key="1">
    <citation type="journal article" date="2012" name="Nat. Biotechnol.">
        <title>Reference genome sequence of the model plant Setaria.</title>
        <authorList>
            <person name="Bennetzen J.L."/>
            <person name="Schmutz J."/>
            <person name="Wang H."/>
            <person name="Percifield R."/>
            <person name="Hawkins J."/>
            <person name="Pontaroli A.C."/>
            <person name="Estep M."/>
            <person name="Feng L."/>
            <person name="Vaughn J.N."/>
            <person name="Grimwood J."/>
            <person name="Jenkins J."/>
            <person name="Barry K."/>
            <person name="Lindquist E."/>
            <person name="Hellsten U."/>
            <person name="Deshpande S."/>
            <person name="Wang X."/>
            <person name="Wu X."/>
            <person name="Mitros T."/>
            <person name="Triplett J."/>
            <person name="Yang X."/>
            <person name="Ye C.Y."/>
            <person name="Mauro-Herrera M."/>
            <person name="Wang L."/>
            <person name="Li P."/>
            <person name="Sharma M."/>
            <person name="Sharma R."/>
            <person name="Ronald P.C."/>
            <person name="Panaud O."/>
            <person name="Kellogg E.A."/>
            <person name="Brutnell T.P."/>
            <person name="Doust A.N."/>
            <person name="Tuskan G.A."/>
            <person name="Rokhsar D."/>
            <person name="Devos K.M."/>
        </authorList>
    </citation>
    <scope>NUCLEOTIDE SEQUENCE [LARGE SCALE GENOMIC DNA]</scope>
    <source>
        <strain evidence="4">cv. Yugu1</strain>
    </source>
</reference>
<dbReference type="EnsemblPlants" id="KQK92922">
    <property type="protein sequence ID" value="KQK92922"/>
    <property type="gene ID" value="SETIT_040676mg"/>
</dbReference>
<name>K4AP28_SETIT</name>
<evidence type="ECO:0000313" key="4">
    <source>
        <dbReference type="Proteomes" id="UP000004995"/>
    </source>
</evidence>
<evidence type="ECO:0000256" key="1">
    <source>
        <dbReference type="SAM" id="MobiDB-lite"/>
    </source>
</evidence>
<protein>
    <submittedName>
        <fullName evidence="3">Uncharacterized protein</fullName>
    </submittedName>
</protein>
<feature type="region of interest" description="Disordered" evidence="1">
    <location>
        <begin position="1"/>
        <end position="21"/>
    </location>
</feature>
<evidence type="ECO:0000313" key="3">
    <source>
        <dbReference type="EnsemblPlants" id="KQK92922"/>
    </source>
</evidence>